<evidence type="ECO:0000256" key="1">
    <source>
        <dbReference type="SAM" id="Phobius"/>
    </source>
</evidence>
<keyword evidence="1" id="KW-0812">Transmembrane</keyword>
<keyword evidence="3" id="KW-1185">Reference proteome</keyword>
<feature type="transmembrane region" description="Helical" evidence="1">
    <location>
        <begin position="21"/>
        <end position="39"/>
    </location>
</feature>
<evidence type="ECO:0000313" key="3">
    <source>
        <dbReference type="Proteomes" id="UP000657918"/>
    </source>
</evidence>
<sequence length="73" mass="8170">MCLLVKQKCYISYMQTCFCTRWLYASWNLLAISCLVNVGNEAAGQNCLLSMAAAFYDVFSVIISMHMLGLQCA</sequence>
<gene>
    <name evidence="2" type="ORF">SADUNF_Sadunf02G0111600</name>
</gene>
<protein>
    <submittedName>
        <fullName evidence="2">Uncharacterized protein</fullName>
    </submittedName>
</protein>
<name>A0A835THK2_9ROSI</name>
<organism evidence="2 3">
    <name type="scientific">Salix dunnii</name>
    <dbReference type="NCBI Taxonomy" id="1413687"/>
    <lineage>
        <taxon>Eukaryota</taxon>
        <taxon>Viridiplantae</taxon>
        <taxon>Streptophyta</taxon>
        <taxon>Embryophyta</taxon>
        <taxon>Tracheophyta</taxon>
        <taxon>Spermatophyta</taxon>
        <taxon>Magnoliopsida</taxon>
        <taxon>eudicotyledons</taxon>
        <taxon>Gunneridae</taxon>
        <taxon>Pentapetalae</taxon>
        <taxon>rosids</taxon>
        <taxon>fabids</taxon>
        <taxon>Malpighiales</taxon>
        <taxon>Salicaceae</taxon>
        <taxon>Saliceae</taxon>
        <taxon>Salix</taxon>
    </lineage>
</organism>
<dbReference type="Proteomes" id="UP000657918">
    <property type="component" value="Unassembled WGS sequence"/>
</dbReference>
<accession>A0A835THK2</accession>
<evidence type="ECO:0000313" key="2">
    <source>
        <dbReference type="EMBL" id="KAF9687614.1"/>
    </source>
</evidence>
<proteinExistence type="predicted"/>
<dbReference type="AlphaFoldDB" id="A0A835THK2"/>
<keyword evidence="1" id="KW-0472">Membrane</keyword>
<comment type="caution">
    <text evidence="2">The sequence shown here is derived from an EMBL/GenBank/DDBJ whole genome shotgun (WGS) entry which is preliminary data.</text>
</comment>
<dbReference type="EMBL" id="JADGMS010000002">
    <property type="protein sequence ID" value="KAF9687614.1"/>
    <property type="molecule type" value="Genomic_DNA"/>
</dbReference>
<keyword evidence="1" id="KW-1133">Transmembrane helix</keyword>
<reference evidence="2 3" key="1">
    <citation type="submission" date="2020-10" db="EMBL/GenBank/DDBJ databases">
        <title>Plant Genome Project.</title>
        <authorList>
            <person name="Zhang R.-G."/>
        </authorList>
    </citation>
    <scope>NUCLEOTIDE SEQUENCE [LARGE SCALE GENOMIC DNA]</scope>
    <source>
        <strain evidence="2">FAFU-HL-1</strain>
        <tissue evidence="2">Leaf</tissue>
    </source>
</reference>
<dbReference type="PROSITE" id="PS51257">
    <property type="entry name" value="PROKAR_LIPOPROTEIN"/>
    <property type="match status" value="1"/>
</dbReference>
<feature type="transmembrane region" description="Helical" evidence="1">
    <location>
        <begin position="51"/>
        <end position="70"/>
    </location>
</feature>